<dbReference type="InterPro" id="IPR000884">
    <property type="entry name" value="TSP1_rpt"/>
</dbReference>
<reference evidence="2" key="1">
    <citation type="submission" date="2021-01" db="UniProtKB">
        <authorList>
            <consortium name="EnsemblMetazoa"/>
        </authorList>
    </citation>
    <scope>IDENTIFICATION</scope>
</reference>
<evidence type="ECO:0000259" key="1">
    <source>
        <dbReference type="PROSITE" id="PS50234"/>
    </source>
</evidence>
<dbReference type="PRINTS" id="PR00453">
    <property type="entry name" value="VWFADOMAIN"/>
</dbReference>
<dbReference type="CDD" id="cd01450">
    <property type="entry name" value="vWFA_subfamily_ECM"/>
    <property type="match status" value="2"/>
</dbReference>
<dbReference type="OrthoDB" id="5317514at2759"/>
<proteinExistence type="predicted"/>
<dbReference type="Pfam" id="PF00092">
    <property type="entry name" value="VWA"/>
    <property type="match status" value="3"/>
</dbReference>
<name>A0A7M5X9H7_9CNID</name>
<dbReference type="SMART" id="SM00209">
    <property type="entry name" value="TSP1"/>
    <property type="match status" value="20"/>
</dbReference>
<dbReference type="InterPro" id="IPR052229">
    <property type="entry name" value="Collagen-VI/PIF"/>
</dbReference>
<dbReference type="EnsemblMetazoa" id="CLYHEMT019662.2">
    <property type="protein sequence ID" value="CLYHEMP019662.2"/>
    <property type="gene ID" value="CLYHEMG019662"/>
</dbReference>
<dbReference type="InterPro" id="IPR036465">
    <property type="entry name" value="vWFA_dom_sf"/>
</dbReference>
<feature type="domain" description="VWFA" evidence="1">
    <location>
        <begin position="830"/>
        <end position="1006"/>
    </location>
</feature>
<evidence type="ECO:0000313" key="3">
    <source>
        <dbReference type="Proteomes" id="UP000594262"/>
    </source>
</evidence>
<accession>A0A7M5X9H7</accession>
<sequence length="2832" mass="321087">MYTLSSGERHDKVNVLVVISDGKSQSGSSVLKAAADTLRNSGVNILAVGVGSGINNNELNIISGSYSNIFSVTNAYYLTSIVSKIKSVSCKAVTCHYKDCHYRSWSSWSATCGQATRTRSFYYSSSRSKTQVSGCAGLRTTCQSKESETKQLAACPLYSSARCTVKNCYYYSWSSWSASCGSVYRSRRYYYSSSSTVTVASSSQCAQYKTSCENYKYEYKTLAKCPVTCKYKDCYYHGWSSWSATCGSVERSRRFYYSSDRSIEVKESKDCDKYTKTCEQYKKESKTLSKCPVACRHKDCSYYGWGSWSATCGSVSRSRKLYYTRDTITYVKESTDCNKYPKTCNKYDTQRKTLNKCPIRCLNKNCYYYSWSSWSATCGNGVKRTRQLRKTSNSYYTVKAVSECSKYKTTCDNNLIETKNLAKCPVPCKHKSCSYYGWSSWSATCGSVERSRKRYSLKDVTTYVKESKDCDKYPKSCELYDKQTKTLAKCPIRCLNKKCYYHSWSSWSATCGNGVKRTRRFRYSSNSYYKVKAVSECAQYTTACDSTLIETKNLAKCPVPCKHKSCFYYRWSSWSATCGLVERSRKRYYSGDVTTYVKESKDCDNYPKSCELYDKQTKTLAKCPIRCLKKNCYYHSWSSWSATCGNGVKRTRRLRKTSNSYYTVKAVSECSKYKTTCDNNLIETKNLAKCPVRCSYKNCYYFGWSSWSATCGSVKRQRRYRYSRNAVVNVKDEAACDAYTKTCASYLHQNKTLSVCPVKCQYKECNYNSWSTWSMPCGKSHRSRKLRSAVNKITYFYNPSYCDRYSKSCQSDEKEEKTFVECPKASCKLDLGFILDESGSISVSDFKKETDFVRQMTLPFNIGVKNTRVSLITYSSGVRFHFKLRDYQGYNKDGLHQALNRLYRKGGGTNTMQALKDANSKMFTVESGARPDISKVLVVITDGRSNGGVSSVRKPADDLKKNHVNIFAVGAGNNVNSHELNAIASSSDHVMRISSINALQGILGKLQSAVCKEIECKYKECVYQNWSPWSQTCGATSRSRQLKMAYNRTKIQHGGCSGLLTSCENMEKEQKTLDKCPPYNTPEKECTLDLGAILDESGSIGSNTNYRKETNFIKDLAKELTIGPSNTRVSVITFSSAARLRFKFNDYEGYNRKALYNALDGLRWSKGGTQTVKALQLAQKHMFSEANGQRKDVSKVLLVVTDGRSATGASNIKRASDALSKQGVNIIAIGVGAAYQTELKALATDDSNVFKVGSLSELKNALWSVKRASCAPVKCQYKICTYSAWSKWSATCGVTAQRTRALTKSENAVKERLGGCAGLPTSCESRETESKTLKSCSSFLVMCDHYDCSWETWSAWSATCGQNMNRKRYPIEKKETKQYIAKCPSDLNQKPCTKEPQSQKQSTKCPCRVKKCDWRDWSLWSGTCGDVKRTRMLRSYHEFNYDYDCVELQSKEGCQLMENSTETQTVTKNPCLKECKYASCSYSEWSMWSAQCGKVNRSRDLNTDMMTSWRESCDGLEKDCSKHTEVYQERSQVCDCSYVTCEPGPWSFWSAQCGQAERKRDIKTVKKTVQKMSCEGLQQTCPNDDEAEERMTLCECPYVQCKAEQWSQWDAQCGKAKRSRKITEVKATIKKSSCVDLQQTCPSDAEEETRETLCNCSKAVCTWKNWSTWSATCGSSTRSRSIKTTMTKVAQYSCKDVPTTCEQQPEMEDRKTKCPCDIQTCSWKPWGSWSATCGTASRTRELNKQRKIVEAFTCSEARATEGCTETETVQRQSVTREPCTQTCKYVSCSYNEWSSWSSECGEKVTRTRSVNTQQLSKELVSCAGLTTSCVHFKDQSQETAKQCNCSYVDCVPRSWSTWSTFCGEGTRRRVVLPTRKIVQQYSCDGLNQQCKTPMETEKRSEMCNCTKVDCVPEEWSQWSAVCGKITRKRNIEKESSELMRLSCDGLQTECAKTEETEEKEIPCSCDQALCSWNEWGAWSATCGDSMTRLRSINTQIQKVHKLSCDGLRKSCDVFKNGTQNIRITCPEPPQKSHECKYVDCVPGPWTEWSSDCGSGERMREILAVQRTTMRFNCDGLKQECSSEVETQERNQLCECTYLECHSGTWSSWNTKCGKGHRTRPINVIEKSLERYSCEGLNQHCKEEDVEERNQLCECESVDCVAAEWSSWSAECGKASRKRAINPVTKTVKQYSCEGVKTTCEKDVETEDRNIKCTCSYVECNVGQWSEWSSECGDASRSRPINAVVKSIQKYSCDGLQQTCEKDEESETRSTMCTCDYVECVEGKWSEWDKKCGQSMKRTRLINSETKTVQQKSCDGLITKCDKKEEVETQDKLCECSYVKCERSDWSDWSASCGIAQRESSLVAVAATIKQFSCDGLAQKCDPDTKVEKRTTQCTCNTVECSYSEWSSWSAQCGDGKRSRKSVSLPKTVQRLDCSNVKTTCPNDVQEETRKELCECESVDCVASSWSSWSAECGKAQRERSINPITKTVKQYSCEGVKTTCEKDVETEDRNIKCTCSYVECNVGQWSEWSSECGDASRSRPINVVVKTQERYSCDGLKQTCEKEEEVEERSTKCKCDYVECVPGDWSEFSAPCGKGITRSRPINVIHKTIMKDTCEGLQHSCPKAEETESKDEKCSCATIECNWSKWSDWSATCGERSRERKIIGKLTTVESLSCDGLPKKCEEKPEIEKHASFQCPTNPGPQHDGGCFVQYRSIGCFHDDQANPRPLPELILTERDPSHRAWNGKMIDWHNWNTYHKEFICRCAAKAKELNYAFFSTQFYGECWSGPEAGDTYFRNGEKSYDNCIGNDYQPCKEGEKNCIGIQYTNYVFKLD</sequence>
<dbReference type="InterPro" id="IPR002035">
    <property type="entry name" value="VWF_A"/>
</dbReference>
<organism evidence="2 3">
    <name type="scientific">Clytia hemisphaerica</name>
    <dbReference type="NCBI Taxonomy" id="252671"/>
    <lineage>
        <taxon>Eukaryota</taxon>
        <taxon>Metazoa</taxon>
        <taxon>Cnidaria</taxon>
        <taxon>Hydrozoa</taxon>
        <taxon>Hydroidolina</taxon>
        <taxon>Leptothecata</taxon>
        <taxon>Obeliida</taxon>
        <taxon>Clytiidae</taxon>
        <taxon>Clytia</taxon>
    </lineage>
</organism>
<evidence type="ECO:0000313" key="2">
    <source>
        <dbReference type="EnsemblMetazoa" id="CLYHEMP019662.2"/>
    </source>
</evidence>
<dbReference type="Proteomes" id="UP000594262">
    <property type="component" value="Unplaced"/>
</dbReference>
<feature type="domain" description="VWFA" evidence="1">
    <location>
        <begin position="1"/>
        <end position="85"/>
    </location>
</feature>
<protein>
    <recommendedName>
        <fullName evidence="1">VWFA domain-containing protein</fullName>
    </recommendedName>
</protein>
<feature type="domain" description="VWFA" evidence="1">
    <location>
        <begin position="1089"/>
        <end position="1265"/>
    </location>
</feature>
<dbReference type="SMART" id="SM00327">
    <property type="entry name" value="VWA"/>
    <property type="match status" value="2"/>
</dbReference>
<dbReference type="PROSITE" id="PS50234">
    <property type="entry name" value="VWFA"/>
    <property type="match status" value="3"/>
</dbReference>
<dbReference type="SUPFAM" id="SSF53300">
    <property type="entry name" value="vWA-like"/>
    <property type="match status" value="3"/>
</dbReference>
<dbReference type="Gene3D" id="3.40.50.410">
    <property type="entry name" value="von Willebrand factor, type A domain"/>
    <property type="match status" value="3"/>
</dbReference>
<dbReference type="PANTHER" id="PTHR22588">
    <property type="entry name" value="VWFA DOMAIN-CONTAINING PROTEIN"/>
    <property type="match status" value="1"/>
</dbReference>
<keyword evidence="3" id="KW-1185">Reference proteome</keyword>
<dbReference type="PANTHER" id="PTHR22588:SF3">
    <property type="entry name" value="VWFA DOMAIN-CONTAINING PROTEIN"/>
    <property type="match status" value="1"/>
</dbReference>